<gene>
    <name evidence="2" type="ORF">HRG_10393</name>
</gene>
<protein>
    <submittedName>
        <fullName evidence="2">Thioesterase domain-containing protein</fullName>
    </submittedName>
</protein>
<dbReference type="Pfam" id="PF00975">
    <property type="entry name" value="Thioesterase"/>
    <property type="match status" value="1"/>
</dbReference>
<dbReference type="InterPro" id="IPR029058">
    <property type="entry name" value="AB_hydrolase_fold"/>
</dbReference>
<dbReference type="EMBL" id="JAIZPD010000015">
    <property type="protein sequence ID" value="KAH0958706.1"/>
    <property type="molecule type" value="Genomic_DNA"/>
</dbReference>
<evidence type="ECO:0000313" key="2">
    <source>
        <dbReference type="EMBL" id="KAH0958706.1"/>
    </source>
</evidence>
<dbReference type="AlphaFoldDB" id="A0A9P8MR79"/>
<name>A0A9P8MR79_9HYPO</name>
<dbReference type="RefSeq" id="XP_044716219.1">
    <property type="nucleotide sequence ID" value="XM_044868864.1"/>
</dbReference>
<organism evidence="2 3">
    <name type="scientific">Hirsutella rhossiliensis</name>
    <dbReference type="NCBI Taxonomy" id="111463"/>
    <lineage>
        <taxon>Eukaryota</taxon>
        <taxon>Fungi</taxon>
        <taxon>Dikarya</taxon>
        <taxon>Ascomycota</taxon>
        <taxon>Pezizomycotina</taxon>
        <taxon>Sordariomycetes</taxon>
        <taxon>Hypocreomycetidae</taxon>
        <taxon>Hypocreales</taxon>
        <taxon>Ophiocordycipitaceae</taxon>
        <taxon>Hirsutella</taxon>
    </lineage>
</organism>
<dbReference type="GeneID" id="68359522"/>
<proteinExistence type="predicted"/>
<accession>A0A9P8MR79</accession>
<dbReference type="SUPFAM" id="SSF53474">
    <property type="entry name" value="alpha/beta-Hydrolases"/>
    <property type="match status" value="1"/>
</dbReference>
<dbReference type="Gene3D" id="3.40.50.1820">
    <property type="entry name" value="alpha/beta hydrolase"/>
    <property type="match status" value="1"/>
</dbReference>
<sequence>MRDAGFVYVDWPESASRESRGVRVICGMASKLERPSPTTSMLLHRGAARDVSVYALNSPFIKNKPYPDQLPTIEELAAIYVAEIRRRQPEGRYLVGGHSVGGVVAFVVARQLLEDGNEVKKLFLIDMACPIFASSLPGVLVDVLDSIDHVGIVDDEIREKNIGRLITSDHFTLARQQLLRYKVSKLPCRKMP</sequence>
<dbReference type="Proteomes" id="UP000824596">
    <property type="component" value="Unassembled WGS sequence"/>
</dbReference>
<comment type="caution">
    <text evidence="2">The sequence shown here is derived from an EMBL/GenBank/DDBJ whole genome shotgun (WGS) entry which is preliminary data.</text>
</comment>
<dbReference type="OrthoDB" id="4916841at2759"/>
<dbReference type="InterPro" id="IPR001031">
    <property type="entry name" value="Thioesterase"/>
</dbReference>
<reference evidence="2" key="1">
    <citation type="submission" date="2021-09" db="EMBL/GenBank/DDBJ databases">
        <title>A high-quality genome of the endoparasitic fungus Hirsutella rhossiliensis with a comparison of Hirsutella genomes reveals transposable elements contributing to genome size variation.</title>
        <authorList>
            <person name="Lin R."/>
            <person name="Jiao Y."/>
            <person name="Sun X."/>
            <person name="Ling J."/>
            <person name="Xie B."/>
            <person name="Cheng X."/>
        </authorList>
    </citation>
    <scope>NUCLEOTIDE SEQUENCE</scope>
    <source>
        <strain evidence="2">HR02</strain>
    </source>
</reference>
<feature type="domain" description="Thioesterase" evidence="1">
    <location>
        <begin position="68"/>
        <end position="131"/>
    </location>
</feature>
<evidence type="ECO:0000259" key="1">
    <source>
        <dbReference type="Pfam" id="PF00975"/>
    </source>
</evidence>
<keyword evidence="3" id="KW-1185">Reference proteome</keyword>
<evidence type="ECO:0000313" key="3">
    <source>
        <dbReference type="Proteomes" id="UP000824596"/>
    </source>
</evidence>